<evidence type="ECO:0000313" key="3">
    <source>
        <dbReference type="Proteomes" id="UP001500738"/>
    </source>
</evidence>
<gene>
    <name evidence="2" type="ORF">GCM10009115_25100</name>
</gene>
<dbReference type="Pfam" id="PF20099">
    <property type="entry name" value="DUF6489"/>
    <property type="match status" value="1"/>
</dbReference>
<dbReference type="Proteomes" id="UP001500738">
    <property type="component" value="Unassembled WGS sequence"/>
</dbReference>
<comment type="caution">
    <text evidence="2">The sequence shown here is derived from an EMBL/GenBank/DDBJ whole genome shotgun (WGS) entry which is preliminary data.</text>
</comment>
<protein>
    <recommendedName>
        <fullName evidence="4">Transposase</fullName>
    </recommendedName>
</protein>
<evidence type="ECO:0008006" key="4">
    <source>
        <dbReference type="Google" id="ProtNLM"/>
    </source>
</evidence>
<dbReference type="EMBL" id="BAAAFE010000008">
    <property type="protein sequence ID" value="GAA0865652.1"/>
    <property type="molecule type" value="Genomic_DNA"/>
</dbReference>
<feature type="region of interest" description="Disordered" evidence="1">
    <location>
        <begin position="114"/>
        <end position="133"/>
    </location>
</feature>
<evidence type="ECO:0000313" key="2">
    <source>
        <dbReference type="EMBL" id="GAA0865652.1"/>
    </source>
</evidence>
<dbReference type="InterPro" id="IPR045502">
    <property type="entry name" value="DUF6489"/>
</dbReference>
<proteinExistence type="predicted"/>
<name>A0ABN1M8J7_9SPHN</name>
<sequence length="133" mass="14338">MFVADMGKLLTLANWEGKREASGRYGAAQARKGAKGTAMKFNIEIDCTPEEARRLFGLPDLEPLHDIYLSRVKELMAKGITPDMVQQMVKTWVPMGGSGLELVQSLLGQFGGGLMGGSSKSSDDDKGSKGRKS</sequence>
<keyword evidence="3" id="KW-1185">Reference proteome</keyword>
<organism evidence="2 3">
    <name type="scientific">Sphingopyxis soli</name>
    <dbReference type="NCBI Taxonomy" id="592051"/>
    <lineage>
        <taxon>Bacteria</taxon>
        <taxon>Pseudomonadati</taxon>
        <taxon>Pseudomonadota</taxon>
        <taxon>Alphaproteobacteria</taxon>
        <taxon>Sphingomonadales</taxon>
        <taxon>Sphingomonadaceae</taxon>
        <taxon>Sphingopyxis</taxon>
    </lineage>
</organism>
<evidence type="ECO:0000256" key="1">
    <source>
        <dbReference type="SAM" id="MobiDB-lite"/>
    </source>
</evidence>
<reference evidence="2 3" key="1">
    <citation type="journal article" date="2019" name="Int. J. Syst. Evol. Microbiol.">
        <title>The Global Catalogue of Microorganisms (GCM) 10K type strain sequencing project: providing services to taxonomists for standard genome sequencing and annotation.</title>
        <authorList>
            <consortium name="The Broad Institute Genomics Platform"/>
            <consortium name="The Broad Institute Genome Sequencing Center for Infectious Disease"/>
            <person name="Wu L."/>
            <person name="Ma J."/>
        </authorList>
    </citation>
    <scope>NUCLEOTIDE SEQUENCE [LARGE SCALE GENOMIC DNA]</scope>
    <source>
        <strain evidence="2 3">JCM 15910</strain>
    </source>
</reference>
<feature type="compositionally biased region" description="Basic and acidic residues" evidence="1">
    <location>
        <begin position="121"/>
        <end position="133"/>
    </location>
</feature>
<accession>A0ABN1M8J7</accession>